<name>A0A1I3PJI6_9FLAO</name>
<dbReference type="AlphaFoldDB" id="A0A1I3PJI6"/>
<proteinExistence type="predicted"/>
<evidence type="ECO:0000313" key="3">
    <source>
        <dbReference type="EMBL" id="SFJ21531.1"/>
    </source>
</evidence>
<evidence type="ECO:0000259" key="2">
    <source>
        <dbReference type="Pfam" id="PF20243"/>
    </source>
</evidence>
<keyword evidence="4" id="KW-1185">Reference proteome</keyword>
<sequence length="267" mass="29237">MKLFKYTFALLACAVITACSSDDDGIQEDDLTGQSGTLTLKYDNGVGDQDFIFGTSYSKSGSESFTLENLKYIISNVRFTDTNGTVFEYPTEDNVFIIDELDGNNAGEIYVSLDNVDAADYVSITFGIGIDQDRFALGAEGQGDFLDLADAEGMMWSWASGYKFIRLDGTYSSSTMTDQPLNIHMGSVGTALDNYKEVTLDFPNTVFVRADKAPEVHIKADIAKVFDGATSVNFTDGYDQVHTDANETPIIATNIATMFEVHHVHND</sequence>
<dbReference type="Proteomes" id="UP000199559">
    <property type="component" value="Unassembled WGS sequence"/>
</dbReference>
<dbReference type="PROSITE" id="PS51257">
    <property type="entry name" value="PROKAR_LIPOPROTEIN"/>
    <property type="match status" value="1"/>
</dbReference>
<evidence type="ECO:0000256" key="1">
    <source>
        <dbReference type="SAM" id="SignalP"/>
    </source>
</evidence>
<accession>A0A1I3PJI6</accession>
<feature type="signal peptide" evidence="1">
    <location>
        <begin position="1"/>
        <end position="21"/>
    </location>
</feature>
<dbReference type="RefSeq" id="WP_090839793.1">
    <property type="nucleotide sequence ID" value="NZ_FORM01000005.1"/>
</dbReference>
<dbReference type="EMBL" id="FORM01000005">
    <property type="protein sequence ID" value="SFJ21531.1"/>
    <property type="molecule type" value="Genomic_DNA"/>
</dbReference>
<organism evidence="3 4">
    <name type="scientific">Olleya namhaensis</name>
    <dbReference type="NCBI Taxonomy" id="1144750"/>
    <lineage>
        <taxon>Bacteria</taxon>
        <taxon>Pseudomonadati</taxon>
        <taxon>Bacteroidota</taxon>
        <taxon>Flavobacteriia</taxon>
        <taxon>Flavobacteriales</taxon>
        <taxon>Flavobacteriaceae</taxon>
    </lineage>
</organism>
<dbReference type="STRING" id="1144750.SAMN05443431_105142"/>
<feature type="chain" id="PRO_5011716262" description="Copper-binding protein MbnP-like domain-containing protein" evidence="1">
    <location>
        <begin position="22"/>
        <end position="267"/>
    </location>
</feature>
<feature type="domain" description="Copper-binding protein MbnP-like" evidence="2">
    <location>
        <begin position="36"/>
        <end position="235"/>
    </location>
</feature>
<reference evidence="4" key="1">
    <citation type="submission" date="2016-10" db="EMBL/GenBank/DDBJ databases">
        <authorList>
            <person name="Varghese N."/>
            <person name="Submissions S."/>
        </authorList>
    </citation>
    <scope>NUCLEOTIDE SEQUENCE [LARGE SCALE GENOMIC DNA]</scope>
    <source>
        <strain evidence="4">DSM 28881</strain>
    </source>
</reference>
<dbReference type="InterPro" id="IPR046863">
    <property type="entry name" value="MbnP-like_dom"/>
</dbReference>
<keyword evidence="1" id="KW-0732">Signal</keyword>
<dbReference type="Pfam" id="PF20243">
    <property type="entry name" value="MbnP"/>
    <property type="match status" value="1"/>
</dbReference>
<evidence type="ECO:0000313" key="4">
    <source>
        <dbReference type="Proteomes" id="UP000199559"/>
    </source>
</evidence>
<gene>
    <name evidence="3" type="ORF">SAMN05443431_105142</name>
</gene>
<protein>
    <recommendedName>
        <fullName evidence="2">Copper-binding protein MbnP-like domain-containing protein</fullName>
    </recommendedName>
</protein>